<evidence type="ECO:0000313" key="4">
    <source>
        <dbReference type="EMBL" id="KAK8509001.1"/>
    </source>
</evidence>
<name>A0ABR2BPD2_9ROSI</name>
<comment type="similarity">
    <text evidence="1">Belongs to the UbiA prenyltransferase family.</text>
</comment>
<dbReference type="PANTHER" id="PTHR43009:SF6">
    <property type="entry name" value="HOMOGENTISATE PHYTYLTRANSFERASE 1, CHLOROPLASTIC"/>
    <property type="match status" value="1"/>
</dbReference>
<keyword evidence="3" id="KW-0472">Membrane</keyword>
<comment type="caution">
    <text evidence="4">The sequence shown here is derived from an EMBL/GenBank/DDBJ whole genome shotgun (WGS) entry which is preliminary data.</text>
</comment>
<keyword evidence="3" id="KW-1133">Transmembrane helix</keyword>
<evidence type="ECO:0000313" key="5">
    <source>
        <dbReference type="Proteomes" id="UP001472677"/>
    </source>
</evidence>
<evidence type="ECO:0000256" key="3">
    <source>
        <dbReference type="SAM" id="Phobius"/>
    </source>
</evidence>
<protein>
    <submittedName>
        <fullName evidence="4">Uncharacterized protein</fullName>
    </submittedName>
</protein>
<dbReference type="Proteomes" id="UP001472677">
    <property type="component" value="Unassembled WGS sequence"/>
</dbReference>
<feature type="transmembrane region" description="Helical" evidence="3">
    <location>
        <begin position="195"/>
        <end position="213"/>
    </location>
</feature>
<dbReference type="EMBL" id="JBBPBM010000095">
    <property type="protein sequence ID" value="KAK8509001.1"/>
    <property type="molecule type" value="Genomic_DNA"/>
</dbReference>
<sequence>MIKLKGKNIGVECSDWNMQLEINPNDGEDMVLEIDHTSGSHDRTQGVVAPIKCIDQSSTMSIDLIRGARSVESIMEDMTKAIVELIEDDDPYGFRLLLMAKVDQIIFECHKAGRSKDLKHVHCPGHFSSGHPLESELGNFVKNALDAYRFSRPHTVIVTTPGIISVSLLSSPFYIGASEAVIAALMMNIYTVGSWPLIWTLFISFVLGTAYSINSPLLRWKGFALDAA</sequence>
<proteinExistence type="inferred from homology"/>
<gene>
    <name evidence="4" type="ORF">V6N12_016845</name>
</gene>
<evidence type="ECO:0000256" key="1">
    <source>
        <dbReference type="ARBA" id="ARBA00005985"/>
    </source>
</evidence>
<organism evidence="4 5">
    <name type="scientific">Hibiscus sabdariffa</name>
    <name type="common">roselle</name>
    <dbReference type="NCBI Taxonomy" id="183260"/>
    <lineage>
        <taxon>Eukaryota</taxon>
        <taxon>Viridiplantae</taxon>
        <taxon>Streptophyta</taxon>
        <taxon>Embryophyta</taxon>
        <taxon>Tracheophyta</taxon>
        <taxon>Spermatophyta</taxon>
        <taxon>Magnoliopsida</taxon>
        <taxon>eudicotyledons</taxon>
        <taxon>Gunneridae</taxon>
        <taxon>Pentapetalae</taxon>
        <taxon>rosids</taxon>
        <taxon>malvids</taxon>
        <taxon>Malvales</taxon>
        <taxon>Malvaceae</taxon>
        <taxon>Malvoideae</taxon>
        <taxon>Hibiscus</taxon>
    </lineage>
</organism>
<evidence type="ECO:0000256" key="2">
    <source>
        <dbReference type="ARBA" id="ARBA00022679"/>
    </source>
</evidence>
<keyword evidence="3" id="KW-0812">Transmembrane</keyword>
<feature type="transmembrane region" description="Helical" evidence="3">
    <location>
        <begin position="156"/>
        <end position="175"/>
    </location>
</feature>
<accession>A0ABR2BPD2</accession>
<dbReference type="PANTHER" id="PTHR43009">
    <property type="entry name" value="HOMOGENTISATE SOLANESYLTRANSFERASE, CHLOROPLASTIC"/>
    <property type="match status" value="1"/>
</dbReference>
<keyword evidence="5" id="KW-1185">Reference proteome</keyword>
<reference evidence="4 5" key="1">
    <citation type="journal article" date="2024" name="G3 (Bethesda)">
        <title>Genome assembly of Hibiscus sabdariffa L. provides insights into metabolisms of medicinal natural products.</title>
        <authorList>
            <person name="Kim T."/>
        </authorList>
    </citation>
    <scope>NUCLEOTIDE SEQUENCE [LARGE SCALE GENOMIC DNA]</scope>
    <source>
        <strain evidence="4">TK-2024</strain>
        <tissue evidence="4">Old leaves</tissue>
    </source>
</reference>
<keyword evidence="2" id="KW-0808">Transferase</keyword>